<evidence type="ECO:0000256" key="2">
    <source>
        <dbReference type="ARBA" id="ARBA00022448"/>
    </source>
</evidence>
<feature type="transmembrane region" description="Helical" evidence="9">
    <location>
        <begin position="169"/>
        <end position="190"/>
    </location>
</feature>
<gene>
    <name evidence="10" type="ORF">QJ522_21740</name>
</gene>
<feature type="transmembrane region" description="Helical" evidence="9">
    <location>
        <begin position="129"/>
        <end position="149"/>
    </location>
</feature>
<evidence type="ECO:0000256" key="1">
    <source>
        <dbReference type="ARBA" id="ARBA00004429"/>
    </source>
</evidence>
<dbReference type="RefSeq" id="WP_349247106.1">
    <property type="nucleotide sequence ID" value="NZ_JASCXX010000048.1"/>
</dbReference>
<evidence type="ECO:0000256" key="3">
    <source>
        <dbReference type="ARBA" id="ARBA00022475"/>
    </source>
</evidence>
<evidence type="ECO:0000256" key="6">
    <source>
        <dbReference type="ARBA" id="ARBA00022989"/>
    </source>
</evidence>
<evidence type="ECO:0000256" key="9">
    <source>
        <dbReference type="SAM" id="Phobius"/>
    </source>
</evidence>
<sequence length="191" mass="20851">MCPQWPPGSRRNARKKENRMEWLTMERWSPYAVGIGIGVLSWIAFVLSDKPLGCSTAFARTSGMIEKMLHGRKVLDKPYYQKFAPEIDWEWMLVVGVIVGAFLSATLSKTFGIEWVPAYWQAAAGESAAIRWIVALVGGVVMGVGARWAGGCTSGHGISGTMQLAVSSWLAAMSFFAGGIATAMLIYRVLL</sequence>
<name>A0AAW6U6X2_9BACT</name>
<organism evidence="10 11">
    <name type="scientific">Anaerobaca lacustris</name>
    <dbReference type="NCBI Taxonomy" id="3044600"/>
    <lineage>
        <taxon>Bacteria</taxon>
        <taxon>Pseudomonadati</taxon>
        <taxon>Planctomycetota</taxon>
        <taxon>Phycisphaerae</taxon>
        <taxon>Sedimentisphaerales</taxon>
        <taxon>Anaerobacaceae</taxon>
        <taxon>Anaerobaca</taxon>
    </lineage>
</organism>
<comment type="caution">
    <text evidence="10">The sequence shown here is derived from an EMBL/GenBank/DDBJ whole genome shotgun (WGS) entry which is preliminary data.</text>
</comment>
<evidence type="ECO:0000256" key="7">
    <source>
        <dbReference type="ARBA" id="ARBA00023136"/>
    </source>
</evidence>
<dbReference type="GO" id="GO:0005886">
    <property type="term" value="C:plasma membrane"/>
    <property type="evidence" value="ECO:0007669"/>
    <property type="project" value="UniProtKB-SubCell"/>
</dbReference>
<keyword evidence="6 9" id="KW-1133">Transmembrane helix</keyword>
<dbReference type="PANTHER" id="PTHR30574">
    <property type="entry name" value="INNER MEMBRANE PROTEIN YEDE"/>
    <property type="match status" value="1"/>
</dbReference>
<dbReference type="PANTHER" id="PTHR30574:SF1">
    <property type="entry name" value="SULPHUR TRANSPORT DOMAIN-CONTAINING PROTEIN"/>
    <property type="match status" value="1"/>
</dbReference>
<comment type="subcellular location">
    <subcellularLocation>
        <location evidence="1">Cell inner membrane</location>
        <topology evidence="1">Multi-pass membrane protein</topology>
    </subcellularLocation>
</comment>
<keyword evidence="11" id="KW-1185">Reference proteome</keyword>
<evidence type="ECO:0000256" key="8">
    <source>
        <dbReference type="ARBA" id="ARBA00035655"/>
    </source>
</evidence>
<feature type="transmembrane region" description="Helical" evidence="9">
    <location>
        <begin position="89"/>
        <end position="108"/>
    </location>
</feature>
<proteinExistence type="inferred from homology"/>
<evidence type="ECO:0000313" key="10">
    <source>
        <dbReference type="EMBL" id="MDI6451699.1"/>
    </source>
</evidence>
<keyword evidence="4" id="KW-0997">Cell inner membrane</keyword>
<keyword evidence="3" id="KW-1003">Cell membrane</keyword>
<reference evidence="10" key="1">
    <citation type="submission" date="2023-05" db="EMBL/GenBank/DDBJ databases">
        <title>Anaerotaeda fermentans gen. nov., sp. nov., a novel anaerobic planctomycete of the new family within the order Sedimentisphaerales isolated from Taman Peninsula, Russia.</title>
        <authorList>
            <person name="Khomyakova M.A."/>
            <person name="Merkel A.Y."/>
            <person name="Slobodkin A.I."/>
        </authorList>
    </citation>
    <scope>NUCLEOTIDE SEQUENCE</scope>
    <source>
        <strain evidence="10">M17dextr</strain>
    </source>
</reference>
<accession>A0AAW6U6X2</accession>
<comment type="similarity">
    <text evidence="8">Belongs to the TsuA/YedE (TC 9.B.102) family.</text>
</comment>
<keyword evidence="7 9" id="KW-0472">Membrane</keyword>
<dbReference type="AlphaFoldDB" id="A0AAW6U6X2"/>
<evidence type="ECO:0000256" key="4">
    <source>
        <dbReference type="ARBA" id="ARBA00022519"/>
    </source>
</evidence>
<evidence type="ECO:0000313" key="11">
    <source>
        <dbReference type="Proteomes" id="UP001431776"/>
    </source>
</evidence>
<dbReference type="Pfam" id="PF04143">
    <property type="entry name" value="Sulf_transp"/>
    <property type="match status" value="1"/>
</dbReference>
<dbReference type="EMBL" id="JASCXX010000048">
    <property type="protein sequence ID" value="MDI6451699.1"/>
    <property type="molecule type" value="Genomic_DNA"/>
</dbReference>
<evidence type="ECO:0000256" key="5">
    <source>
        <dbReference type="ARBA" id="ARBA00022692"/>
    </source>
</evidence>
<dbReference type="Proteomes" id="UP001431776">
    <property type="component" value="Unassembled WGS sequence"/>
</dbReference>
<keyword evidence="2" id="KW-0813">Transport</keyword>
<protein>
    <submittedName>
        <fullName evidence="10">YeeE/YedE thiosulfate transporter family protein</fullName>
    </submittedName>
</protein>
<feature type="transmembrane region" description="Helical" evidence="9">
    <location>
        <begin position="28"/>
        <end position="47"/>
    </location>
</feature>
<keyword evidence="5 9" id="KW-0812">Transmembrane</keyword>
<dbReference type="InterPro" id="IPR007272">
    <property type="entry name" value="Sulf_transp_TsuA/YedE"/>
</dbReference>